<evidence type="ECO:0000313" key="7">
    <source>
        <dbReference type="Proteomes" id="UP001375240"/>
    </source>
</evidence>
<dbReference type="FunFam" id="1.10.150.250:FF:000002">
    <property type="entry name" value="Succinate dehydrogenase assembly factor 2, mitochondrial"/>
    <property type="match status" value="1"/>
</dbReference>
<keyword evidence="7" id="KW-1185">Reference proteome</keyword>
<accession>A0AAV9VD76</accession>
<comment type="function">
    <text evidence="4">Plays an essential role in the assembly of succinate dehydrogenase (SDH), an enzyme complex (also referred to as respiratory complex II) that is a component of both the tricarboxylic acid (TCA) cycle and the mitochondrial electron transport chain, and which couples the oxidation of succinate to fumarate with the reduction of ubiquinone (coenzyme Q) to ubiquinol. Required for flavinylation (covalent attachment of FAD) of the flavoprotein subunit of the SDH catalytic dimer.</text>
</comment>
<dbReference type="GO" id="GO:0034553">
    <property type="term" value="P:mitochondrial respiratory chain complex II assembly"/>
    <property type="evidence" value="ECO:0007669"/>
    <property type="project" value="TreeGrafter"/>
</dbReference>
<evidence type="ECO:0000256" key="4">
    <source>
        <dbReference type="HAMAP-Rule" id="MF_03057"/>
    </source>
</evidence>
<proteinExistence type="inferred from homology"/>
<comment type="caution">
    <text evidence="6">The sequence shown here is derived from an EMBL/GenBank/DDBJ whole genome shotgun (WGS) entry which is preliminary data.</text>
</comment>
<dbReference type="EMBL" id="JAVHNQ010000001">
    <property type="protein sequence ID" value="KAK6358998.1"/>
    <property type="molecule type" value="Genomic_DNA"/>
</dbReference>
<dbReference type="GO" id="GO:0005759">
    <property type="term" value="C:mitochondrial matrix"/>
    <property type="evidence" value="ECO:0007669"/>
    <property type="project" value="UniProtKB-SubCell"/>
</dbReference>
<dbReference type="GO" id="GO:0006121">
    <property type="term" value="P:mitochondrial electron transport, succinate to ubiquinone"/>
    <property type="evidence" value="ECO:0007669"/>
    <property type="project" value="UniProtKB-UniRule"/>
</dbReference>
<comment type="subunit">
    <text evidence="4">Interacts with the flavoprotein subunit within the SDH catalytic dimer.</text>
</comment>
<evidence type="ECO:0000256" key="2">
    <source>
        <dbReference type="ARBA" id="ARBA00023128"/>
    </source>
</evidence>
<dbReference type="Pfam" id="PF03937">
    <property type="entry name" value="Sdh5"/>
    <property type="match status" value="1"/>
</dbReference>
<dbReference type="PANTHER" id="PTHR12469:SF2">
    <property type="entry name" value="SUCCINATE DEHYDROGENASE ASSEMBLY FACTOR 2, MITOCHONDRIAL"/>
    <property type="match status" value="1"/>
</dbReference>
<dbReference type="InterPro" id="IPR028882">
    <property type="entry name" value="SDHAF2"/>
</dbReference>
<comment type="subcellular location">
    <subcellularLocation>
        <location evidence="1 4">Mitochondrion matrix</location>
    </subcellularLocation>
</comment>
<keyword evidence="2 4" id="KW-0496">Mitochondrion</keyword>
<feature type="compositionally biased region" description="Polar residues" evidence="5">
    <location>
        <begin position="195"/>
        <end position="204"/>
    </location>
</feature>
<evidence type="ECO:0000256" key="5">
    <source>
        <dbReference type="SAM" id="MobiDB-lite"/>
    </source>
</evidence>
<feature type="compositionally biased region" description="Basic and acidic residues" evidence="5">
    <location>
        <begin position="295"/>
        <end position="304"/>
    </location>
</feature>
<feature type="region of interest" description="Disordered" evidence="5">
    <location>
        <begin position="193"/>
        <end position="256"/>
    </location>
</feature>
<dbReference type="InterPro" id="IPR005631">
    <property type="entry name" value="SDH"/>
</dbReference>
<feature type="compositionally biased region" description="Low complexity" evidence="5">
    <location>
        <begin position="210"/>
        <end position="221"/>
    </location>
</feature>
<dbReference type="AlphaFoldDB" id="A0AAV9VD76"/>
<feature type="region of interest" description="Disordered" evidence="5">
    <location>
        <begin position="295"/>
        <end position="316"/>
    </location>
</feature>
<evidence type="ECO:0000256" key="3">
    <source>
        <dbReference type="ARBA" id="ARBA00023186"/>
    </source>
</evidence>
<keyword evidence="3 4" id="KW-0143">Chaperone</keyword>
<dbReference type="HAMAP" id="MF_03057">
    <property type="entry name" value="SDHAF2"/>
    <property type="match status" value="1"/>
</dbReference>
<sequence>MRAFTRTICRQRPTRQILQATSFSTARATRFPNRTDIPSNNDPETPNQPHLTNTTSTLTGDFPSVGKQPAPPEFIGSVAPQRAQAEDETAGAGRVSGSDAQRSDGGPVDASQSEWAKFMAEPIKRIEDENTMRARLVYQSRKRGILESDLLLSTFADEHLHNLSLDQLREYDAFLNENDWDIYYWCTQDPPANAPSHTSTSTLPDDSLPTTTARTSRQTASDVHPHDKVLPPEGVQNAGSTEPTMPGFRETPDSGKAVEWAQTVGTVKVPYRVVPERWRDSWILGALRAHVEGRRARGGEENAGKKGMGRMPELRV</sequence>
<feature type="region of interest" description="Disordered" evidence="5">
    <location>
        <begin position="21"/>
        <end position="112"/>
    </location>
</feature>
<dbReference type="Gene3D" id="1.10.150.250">
    <property type="entry name" value="Flavinator of succinate dehydrogenase"/>
    <property type="match status" value="1"/>
</dbReference>
<reference evidence="6 7" key="1">
    <citation type="submission" date="2019-10" db="EMBL/GenBank/DDBJ databases">
        <authorList>
            <person name="Palmer J.M."/>
        </authorList>
    </citation>
    <scope>NUCLEOTIDE SEQUENCE [LARGE SCALE GENOMIC DNA]</scope>
    <source>
        <strain evidence="6 7">TWF696</strain>
    </source>
</reference>
<name>A0AAV9VD76_9PEZI</name>
<evidence type="ECO:0000313" key="6">
    <source>
        <dbReference type="EMBL" id="KAK6358998.1"/>
    </source>
</evidence>
<dbReference type="SUPFAM" id="SSF109910">
    <property type="entry name" value="YgfY-like"/>
    <property type="match status" value="1"/>
</dbReference>
<dbReference type="GO" id="GO:0006099">
    <property type="term" value="P:tricarboxylic acid cycle"/>
    <property type="evidence" value="ECO:0007669"/>
    <property type="project" value="TreeGrafter"/>
</dbReference>
<organism evidence="6 7">
    <name type="scientific">Orbilia brochopaga</name>
    <dbReference type="NCBI Taxonomy" id="3140254"/>
    <lineage>
        <taxon>Eukaryota</taxon>
        <taxon>Fungi</taxon>
        <taxon>Dikarya</taxon>
        <taxon>Ascomycota</taxon>
        <taxon>Pezizomycotina</taxon>
        <taxon>Orbiliomycetes</taxon>
        <taxon>Orbiliales</taxon>
        <taxon>Orbiliaceae</taxon>
        <taxon>Orbilia</taxon>
    </lineage>
</organism>
<dbReference type="PANTHER" id="PTHR12469">
    <property type="entry name" value="PROTEIN EMI5 HOMOLOG, MITOCHONDRIAL"/>
    <property type="match status" value="1"/>
</dbReference>
<comment type="similarity">
    <text evidence="4">Belongs to the SDHAF2 family.</text>
</comment>
<evidence type="ECO:0000256" key="1">
    <source>
        <dbReference type="ARBA" id="ARBA00004305"/>
    </source>
</evidence>
<feature type="compositionally biased region" description="Polar residues" evidence="5">
    <location>
        <begin position="36"/>
        <end position="59"/>
    </location>
</feature>
<dbReference type="Proteomes" id="UP001375240">
    <property type="component" value="Unassembled WGS sequence"/>
</dbReference>
<dbReference type="InterPro" id="IPR036714">
    <property type="entry name" value="SDH_sf"/>
</dbReference>
<gene>
    <name evidence="6" type="primary">EMI5</name>
    <name evidence="6" type="ORF">TWF696_000170</name>
</gene>
<protein>
    <recommendedName>
        <fullName evidence="4">Succinate dehydrogenase assembly factor 2, mitochondrial</fullName>
        <shortName evidence="4">SDH assembly factor 2</shortName>
        <shortName evidence="4">SDHAF2</shortName>
    </recommendedName>
</protein>